<dbReference type="Gene3D" id="1.10.168.20">
    <property type="entry name" value="Ribosomal protein S8e, subdomain"/>
    <property type="match status" value="1"/>
</dbReference>
<dbReference type="GO" id="GO:0005634">
    <property type="term" value="C:nucleus"/>
    <property type="evidence" value="ECO:0007669"/>
    <property type="project" value="TreeGrafter"/>
</dbReference>
<dbReference type="Proteomes" id="UP000507245">
    <property type="component" value="Unassembled WGS sequence"/>
</dbReference>
<evidence type="ECO:0000259" key="1">
    <source>
        <dbReference type="Pfam" id="PF16507"/>
    </source>
</evidence>
<dbReference type="GO" id="GO:0070628">
    <property type="term" value="F:proteasome binding"/>
    <property type="evidence" value="ECO:0007669"/>
    <property type="project" value="InterPro"/>
</dbReference>
<dbReference type="InterPro" id="IPR032430">
    <property type="entry name" value="Blm10_mid"/>
</dbReference>
<feature type="domain" description="Proteasome activator Blm10 middle HEAT repeats region" evidence="1">
    <location>
        <begin position="168"/>
        <end position="276"/>
    </location>
</feature>
<sequence>MASSVKAKGCKKEELSFSSCNNCKGFSIFKKYIGGQSVVTSGTFLVEEGPYYYCMLEILFGRLSRPLYNQALKKISKFVKTNILPGAIAVVGLLCCACVHSNPEEAVTQLVEPILLSVISSLEGTPATGFGGRGMCDASVSTKVKPTISPALETAIDYQLKVNGAGDHLLRSLLGSLILYYPIDQYKCILHHPNAAALEEWISTKYYSGDKPMVAPKWHIPSVEEVEFANELLDLHFRLALDDLSRICETKVHSDPGDAAVAVAEEVKKNNHVVRKLEKRQQICTLDQHIEEQFGGGRLLACIIAWVRSSA</sequence>
<feature type="domain" description="Proteasome activator Blm10 middle HEAT repeats region" evidence="1">
    <location>
        <begin position="55"/>
        <end position="114"/>
    </location>
</feature>
<reference evidence="3" key="1">
    <citation type="journal article" date="2020" name="Genome Biol.">
        <title>Gamete binning: chromosome-level and haplotype-resolved genome assembly enabled by high-throughput single-cell sequencing of gamete genomes.</title>
        <authorList>
            <person name="Campoy J.A."/>
            <person name="Sun H."/>
            <person name="Goel M."/>
            <person name="Jiao W.-B."/>
            <person name="Folz-Donahue K."/>
            <person name="Wang N."/>
            <person name="Rubio M."/>
            <person name="Liu C."/>
            <person name="Kukat C."/>
            <person name="Ruiz D."/>
            <person name="Huettel B."/>
            <person name="Schneeberger K."/>
        </authorList>
    </citation>
    <scope>NUCLEOTIDE SEQUENCE [LARGE SCALE GENOMIC DNA]</scope>
    <source>
        <strain evidence="3">cv. Rojo Pasion</strain>
    </source>
</reference>
<dbReference type="PANTHER" id="PTHR32170">
    <property type="entry name" value="PROTEASOME ACTIVATOR COMPLEX SUBUNIT 4"/>
    <property type="match status" value="1"/>
</dbReference>
<evidence type="ECO:0000313" key="3">
    <source>
        <dbReference type="Proteomes" id="UP000507245"/>
    </source>
</evidence>
<dbReference type="GO" id="GO:0016504">
    <property type="term" value="F:peptidase activator activity"/>
    <property type="evidence" value="ECO:0007669"/>
    <property type="project" value="InterPro"/>
</dbReference>
<protein>
    <recommendedName>
        <fullName evidence="1">Proteasome activator Blm10 middle HEAT repeats region domain-containing protein</fullName>
    </recommendedName>
</protein>
<organism evidence="2 3">
    <name type="scientific">Prunus armeniaca</name>
    <name type="common">Apricot</name>
    <name type="synonym">Armeniaca vulgaris</name>
    <dbReference type="NCBI Taxonomy" id="36596"/>
    <lineage>
        <taxon>Eukaryota</taxon>
        <taxon>Viridiplantae</taxon>
        <taxon>Streptophyta</taxon>
        <taxon>Embryophyta</taxon>
        <taxon>Tracheophyta</taxon>
        <taxon>Spermatophyta</taxon>
        <taxon>Magnoliopsida</taxon>
        <taxon>eudicotyledons</taxon>
        <taxon>Gunneridae</taxon>
        <taxon>Pentapetalae</taxon>
        <taxon>rosids</taxon>
        <taxon>fabids</taxon>
        <taxon>Rosales</taxon>
        <taxon>Rosaceae</taxon>
        <taxon>Amygdaloideae</taxon>
        <taxon>Amygdaleae</taxon>
        <taxon>Prunus</taxon>
    </lineage>
</organism>
<dbReference type="GO" id="GO:0010499">
    <property type="term" value="P:proteasomal ubiquitin-independent protein catabolic process"/>
    <property type="evidence" value="ECO:0007669"/>
    <property type="project" value="TreeGrafter"/>
</dbReference>
<dbReference type="InterPro" id="IPR042563">
    <property type="entry name" value="Ribosomal_protein_eS8_euk"/>
</dbReference>
<accession>A0A6J5VZB3</accession>
<proteinExistence type="predicted"/>
<keyword evidence="3" id="KW-1185">Reference proteome</keyword>
<dbReference type="OrthoDB" id="1680420at2759"/>
<name>A0A6J5VZB3_PRUAR</name>
<dbReference type="AlphaFoldDB" id="A0A6J5VZB3"/>
<gene>
    <name evidence="2" type="ORF">ORAREDHAP_LOCUS1491</name>
</gene>
<dbReference type="Pfam" id="PF16507">
    <property type="entry name" value="HEAT_PSME4_mid"/>
    <property type="match status" value="2"/>
</dbReference>
<evidence type="ECO:0000313" key="2">
    <source>
        <dbReference type="EMBL" id="CAB4292865.1"/>
    </source>
</evidence>
<dbReference type="InterPro" id="IPR035309">
    <property type="entry name" value="PSME4"/>
</dbReference>
<dbReference type="GO" id="GO:0005829">
    <property type="term" value="C:cytosol"/>
    <property type="evidence" value="ECO:0007669"/>
    <property type="project" value="TreeGrafter"/>
</dbReference>
<dbReference type="PANTHER" id="PTHR32170:SF3">
    <property type="entry name" value="PROTEASOME ACTIVATOR COMPLEX SUBUNIT 4"/>
    <property type="match status" value="1"/>
</dbReference>
<dbReference type="EMBL" id="CAEKKB010000001">
    <property type="protein sequence ID" value="CAB4292865.1"/>
    <property type="molecule type" value="Genomic_DNA"/>
</dbReference>